<evidence type="ECO:0000313" key="1">
    <source>
        <dbReference type="EMBL" id="MBX27612.1"/>
    </source>
</evidence>
<accession>A0A2P2MBM4</accession>
<dbReference type="AlphaFoldDB" id="A0A2P2MBM4"/>
<name>A0A2P2MBM4_RHIMU</name>
<dbReference type="EMBL" id="GGEC01047128">
    <property type="protein sequence ID" value="MBX27612.1"/>
    <property type="molecule type" value="Transcribed_RNA"/>
</dbReference>
<proteinExistence type="predicted"/>
<sequence>MWKTHLQFCQDNQIILPGQFYFFFFLCKTKFMVLYDGQQCAKDQHDALKFSSQFIPNLAKWIYADQCDS</sequence>
<protein>
    <submittedName>
        <fullName evidence="1">Uncharacterized protein</fullName>
    </submittedName>
</protein>
<organism evidence="1">
    <name type="scientific">Rhizophora mucronata</name>
    <name type="common">Asiatic mangrove</name>
    <dbReference type="NCBI Taxonomy" id="61149"/>
    <lineage>
        <taxon>Eukaryota</taxon>
        <taxon>Viridiplantae</taxon>
        <taxon>Streptophyta</taxon>
        <taxon>Embryophyta</taxon>
        <taxon>Tracheophyta</taxon>
        <taxon>Spermatophyta</taxon>
        <taxon>Magnoliopsida</taxon>
        <taxon>eudicotyledons</taxon>
        <taxon>Gunneridae</taxon>
        <taxon>Pentapetalae</taxon>
        <taxon>rosids</taxon>
        <taxon>fabids</taxon>
        <taxon>Malpighiales</taxon>
        <taxon>Rhizophoraceae</taxon>
        <taxon>Rhizophora</taxon>
    </lineage>
</organism>
<reference evidence="1" key="1">
    <citation type="submission" date="2018-02" db="EMBL/GenBank/DDBJ databases">
        <title>Rhizophora mucronata_Transcriptome.</title>
        <authorList>
            <person name="Meera S.P."/>
            <person name="Sreeshan A."/>
            <person name="Augustine A."/>
        </authorList>
    </citation>
    <scope>NUCLEOTIDE SEQUENCE</scope>
    <source>
        <tissue evidence="1">Leaf</tissue>
    </source>
</reference>